<dbReference type="PANTHER" id="PTHR43814">
    <property type="entry name" value="ARGININOSUCCINATE LYASE"/>
    <property type="match status" value="1"/>
</dbReference>
<evidence type="ECO:0000313" key="2">
    <source>
        <dbReference type="Proteomes" id="UP000235728"/>
    </source>
</evidence>
<dbReference type="Proteomes" id="UP000235728">
    <property type="component" value="Unassembled WGS sequence"/>
</dbReference>
<dbReference type="InterPro" id="IPR008948">
    <property type="entry name" value="L-Aspartase-like"/>
</dbReference>
<organism evidence="1 2">
    <name type="scientific">Beauveria bassiana</name>
    <name type="common">White muscardine disease fungus</name>
    <name type="synonym">Tritirachium shiotae</name>
    <dbReference type="NCBI Taxonomy" id="176275"/>
    <lineage>
        <taxon>Eukaryota</taxon>
        <taxon>Fungi</taxon>
        <taxon>Dikarya</taxon>
        <taxon>Ascomycota</taxon>
        <taxon>Pezizomycotina</taxon>
        <taxon>Sordariomycetes</taxon>
        <taxon>Hypocreomycetidae</taxon>
        <taxon>Hypocreales</taxon>
        <taxon>Cordycipitaceae</taxon>
        <taxon>Beauveria</taxon>
    </lineage>
</organism>
<accession>A0A2N6NFJ4</accession>
<dbReference type="InterPro" id="IPR020557">
    <property type="entry name" value="Fumarate_lyase_CS"/>
</dbReference>
<dbReference type="InterPro" id="IPR009049">
    <property type="entry name" value="Argininosuccinate_lyase"/>
</dbReference>
<sequence>MAEDLGSTGLLRDPMAAVGDGDFVTEFLQWDTYLFVPKYPFPEFSFISMANAYSSGSSFMPYKKNSNGLALFIGKAGRALGHLAGLMMAQQGLLSRDEISQGWHVFWSRSIFLREC</sequence>
<keyword evidence="1" id="KW-0456">Lyase</keyword>
<protein>
    <submittedName>
        <fullName evidence="1">Argininosuccinate lyase</fullName>
    </submittedName>
</protein>
<dbReference type="InterPro" id="IPR024083">
    <property type="entry name" value="Fumarase/histidase_N"/>
</dbReference>
<dbReference type="PANTHER" id="PTHR43814:SF1">
    <property type="entry name" value="ARGININOSUCCINATE LYASE"/>
    <property type="match status" value="1"/>
</dbReference>
<dbReference type="UniPathway" id="UPA00068"/>
<dbReference type="PROSITE" id="PS00163">
    <property type="entry name" value="FUMARATE_LYASES"/>
    <property type="match status" value="1"/>
</dbReference>
<dbReference type="GO" id="GO:0005829">
    <property type="term" value="C:cytosol"/>
    <property type="evidence" value="ECO:0007669"/>
    <property type="project" value="TreeGrafter"/>
</dbReference>
<dbReference type="Gene3D" id="1.20.200.10">
    <property type="entry name" value="Fumarase/aspartase (Central domain)"/>
    <property type="match status" value="1"/>
</dbReference>
<reference evidence="1 2" key="1">
    <citation type="journal article" date="2016" name="Appl. Microbiol. Biotechnol.">
        <title>Characterization of T-DNA insertion mutants with decreased virulence in the entomopathogenic fungus Beauveria bassiana JEF-007.</title>
        <authorList>
            <person name="Kim S."/>
            <person name="Lee S.J."/>
            <person name="Nai Y.S."/>
            <person name="Yu J.S."/>
            <person name="Lee M.R."/>
            <person name="Yang Y.T."/>
            <person name="Kim J.S."/>
        </authorList>
    </citation>
    <scope>NUCLEOTIDE SEQUENCE [LARGE SCALE GENOMIC DNA]</scope>
    <source>
        <strain evidence="1 2">JEF-007</strain>
    </source>
</reference>
<dbReference type="SUPFAM" id="SSF48557">
    <property type="entry name" value="L-aspartase-like"/>
    <property type="match status" value="1"/>
</dbReference>
<comment type="caution">
    <text evidence="1">The sequence shown here is derived from an EMBL/GenBank/DDBJ whole genome shotgun (WGS) entry which is preliminary data.</text>
</comment>
<dbReference type="GO" id="GO:0004056">
    <property type="term" value="F:argininosuccinate lyase activity"/>
    <property type="evidence" value="ECO:0007669"/>
    <property type="project" value="InterPro"/>
</dbReference>
<evidence type="ECO:0000313" key="1">
    <source>
        <dbReference type="EMBL" id="PMB66038.1"/>
    </source>
</evidence>
<proteinExistence type="predicted"/>
<name>A0A2N6NFJ4_BEABA</name>
<dbReference type="EMBL" id="MRVG01000009">
    <property type="protein sequence ID" value="PMB66038.1"/>
    <property type="molecule type" value="Genomic_DNA"/>
</dbReference>
<dbReference type="GO" id="GO:0042450">
    <property type="term" value="P:L-arginine biosynthetic process via ornithine"/>
    <property type="evidence" value="ECO:0007669"/>
    <property type="project" value="InterPro"/>
</dbReference>
<dbReference type="AlphaFoldDB" id="A0A2N6NFJ4"/>
<gene>
    <name evidence="1" type="primary">arg7</name>
    <name evidence="1" type="ORF">BM221_008239</name>
</gene>
<dbReference type="Gene3D" id="1.10.275.10">
    <property type="entry name" value="Fumarase/aspartase (N-terminal domain)"/>
    <property type="match status" value="1"/>
</dbReference>